<feature type="compositionally biased region" description="Polar residues" evidence="1">
    <location>
        <begin position="239"/>
        <end position="248"/>
    </location>
</feature>
<sequence length="471" mass="51490">MDNTLPQKSLSSSLARRLGLSQPIPPSIQQPNKKNQAEPSSGHASAKYTNTSSHTGQEKSIQPNTTTSRLANGKSKLTRQEAIWKSEGRIKKQSPYGQSSMNSQSGESQNRQSEKRSPSSLQSRIGNSSSRMMSTTTSSGQEAGSLTPLQVKLLKSGRRLAGKRLPASNIYPRPKPQLNQATPKPPVTQKRTQAPQCPQKPPGMKVPPQVPQQPHGQVTKNVTQGSIESRPQTNKRIRSQSPNRSNQKPNKKRTLIPKKQSTSPPNQSKGPMSTGTNKERPSPPTKNLENTSTTMKQGGSSVPSTKREEKQYPKKRKAGELEGKVPSKREKMTSIPLTSTNMKGEKPTPPTIIPTPPANPLATTLPHPEATKSLKELKSLEDADLLLNLGGTSKNIEDEVDFNEWLDFGLLGDEKGKLPAQENQVEEETAGKKEMTAEEMAAAVEAILEDRVESKEEGELIDLDIICSEEF</sequence>
<feature type="region of interest" description="Disordered" evidence="1">
    <location>
        <begin position="1"/>
        <end position="369"/>
    </location>
</feature>
<keyword evidence="3" id="KW-1185">Reference proteome</keyword>
<accession>A0A9N9DVT3</accession>
<proteinExistence type="predicted"/>
<dbReference type="AlphaFoldDB" id="A0A9N9DVT3"/>
<dbReference type="Proteomes" id="UP000789739">
    <property type="component" value="Unassembled WGS sequence"/>
</dbReference>
<protein>
    <submittedName>
        <fullName evidence="2">1089_t:CDS:1</fullName>
    </submittedName>
</protein>
<evidence type="ECO:0000313" key="3">
    <source>
        <dbReference type="Proteomes" id="UP000789739"/>
    </source>
</evidence>
<dbReference type="OrthoDB" id="10683838at2759"/>
<feature type="non-terminal residue" evidence="2">
    <location>
        <position position="471"/>
    </location>
</feature>
<organism evidence="2 3">
    <name type="scientific">Paraglomus brasilianum</name>
    <dbReference type="NCBI Taxonomy" id="144538"/>
    <lineage>
        <taxon>Eukaryota</taxon>
        <taxon>Fungi</taxon>
        <taxon>Fungi incertae sedis</taxon>
        <taxon>Mucoromycota</taxon>
        <taxon>Glomeromycotina</taxon>
        <taxon>Glomeromycetes</taxon>
        <taxon>Paraglomerales</taxon>
        <taxon>Paraglomeraceae</taxon>
        <taxon>Paraglomus</taxon>
    </lineage>
</organism>
<feature type="compositionally biased region" description="Polar residues" evidence="1">
    <location>
        <begin position="32"/>
        <end position="70"/>
    </location>
</feature>
<feature type="compositionally biased region" description="Polar residues" evidence="1">
    <location>
        <begin position="95"/>
        <end position="111"/>
    </location>
</feature>
<feature type="compositionally biased region" description="Polar residues" evidence="1">
    <location>
        <begin position="118"/>
        <end position="127"/>
    </location>
</feature>
<name>A0A9N9DVT3_9GLOM</name>
<feature type="compositionally biased region" description="Basic and acidic residues" evidence="1">
    <location>
        <begin position="78"/>
        <end position="90"/>
    </location>
</feature>
<comment type="caution">
    <text evidence="2">The sequence shown here is derived from an EMBL/GenBank/DDBJ whole genome shotgun (WGS) entry which is preliminary data.</text>
</comment>
<evidence type="ECO:0000313" key="2">
    <source>
        <dbReference type="EMBL" id="CAG8654739.1"/>
    </source>
</evidence>
<feature type="compositionally biased region" description="Polar residues" evidence="1">
    <location>
        <begin position="218"/>
        <end position="232"/>
    </location>
</feature>
<gene>
    <name evidence="2" type="ORF">PBRASI_LOCUS10451</name>
</gene>
<evidence type="ECO:0000256" key="1">
    <source>
        <dbReference type="SAM" id="MobiDB-lite"/>
    </source>
</evidence>
<feature type="compositionally biased region" description="Low complexity" evidence="1">
    <location>
        <begin position="128"/>
        <end position="139"/>
    </location>
</feature>
<feature type="compositionally biased region" description="Pro residues" evidence="1">
    <location>
        <begin position="198"/>
        <end position="211"/>
    </location>
</feature>
<reference evidence="2" key="1">
    <citation type="submission" date="2021-06" db="EMBL/GenBank/DDBJ databases">
        <authorList>
            <person name="Kallberg Y."/>
            <person name="Tangrot J."/>
            <person name="Rosling A."/>
        </authorList>
    </citation>
    <scope>NUCLEOTIDE SEQUENCE</scope>
    <source>
        <strain evidence="2">BR232B</strain>
    </source>
</reference>
<feature type="compositionally biased region" description="Pro residues" evidence="1">
    <location>
        <begin position="347"/>
        <end position="359"/>
    </location>
</feature>
<feature type="compositionally biased region" description="Polar residues" evidence="1">
    <location>
        <begin position="259"/>
        <end position="276"/>
    </location>
</feature>
<feature type="compositionally biased region" description="Polar residues" evidence="1">
    <location>
        <begin position="285"/>
        <end position="304"/>
    </location>
</feature>
<feature type="compositionally biased region" description="Low complexity" evidence="1">
    <location>
        <begin position="9"/>
        <end position="22"/>
    </location>
</feature>
<dbReference type="EMBL" id="CAJVPI010003134">
    <property type="protein sequence ID" value="CAG8654739.1"/>
    <property type="molecule type" value="Genomic_DNA"/>
</dbReference>
<feature type="compositionally biased region" description="Basic and acidic residues" evidence="1">
    <location>
        <begin position="305"/>
        <end position="332"/>
    </location>
</feature>